<sequence>MLHECIMKFGIDIDIVVGIALLDTSILLFYAKLLGSSCASRFYFFAFIHDNCVVSLLSYGRYFESKKDYGIETNIEHYCCVVDLFGRVGRLVEAENFILTPVFKNNPIMWRAMLSSCMVYKDTVTGRRAAMKIIELEPQESASYVPHNIYAEAVDCCRTIGCKCQRTDATTRGY</sequence>
<evidence type="ECO:0008006" key="3">
    <source>
        <dbReference type="Google" id="ProtNLM"/>
    </source>
</evidence>
<dbReference type="PANTHER" id="PTHR47926">
    <property type="entry name" value="PENTATRICOPEPTIDE REPEAT-CONTAINING PROTEIN"/>
    <property type="match status" value="1"/>
</dbReference>
<dbReference type="Proteomes" id="UP001396334">
    <property type="component" value="Unassembled WGS sequence"/>
</dbReference>
<gene>
    <name evidence="1" type="ORF">V6N11_029554</name>
</gene>
<evidence type="ECO:0000313" key="1">
    <source>
        <dbReference type="EMBL" id="KAK8984237.1"/>
    </source>
</evidence>
<reference evidence="1 2" key="1">
    <citation type="journal article" date="2024" name="G3 (Bethesda)">
        <title>Genome assembly of Hibiscus sabdariffa L. provides insights into metabolisms of medicinal natural products.</title>
        <authorList>
            <person name="Kim T."/>
        </authorList>
    </citation>
    <scope>NUCLEOTIDE SEQUENCE [LARGE SCALE GENOMIC DNA]</scope>
    <source>
        <strain evidence="1">TK-2024</strain>
        <tissue evidence="1">Old leaves</tissue>
    </source>
</reference>
<dbReference type="InterPro" id="IPR011990">
    <property type="entry name" value="TPR-like_helical_dom_sf"/>
</dbReference>
<keyword evidence="2" id="KW-1185">Reference proteome</keyword>
<dbReference type="Gene3D" id="1.25.40.10">
    <property type="entry name" value="Tetratricopeptide repeat domain"/>
    <property type="match status" value="1"/>
</dbReference>
<organism evidence="1 2">
    <name type="scientific">Hibiscus sabdariffa</name>
    <name type="common">roselle</name>
    <dbReference type="NCBI Taxonomy" id="183260"/>
    <lineage>
        <taxon>Eukaryota</taxon>
        <taxon>Viridiplantae</taxon>
        <taxon>Streptophyta</taxon>
        <taxon>Embryophyta</taxon>
        <taxon>Tracheophyta</taxon>
        <taxon>Spermatophyta</taxon>
        <taxon>Magnoliopsida</taxon>
        <taxon>eudicotyledons</taxon>
        <taxon>Gunneridae</taxon>
        <taxon>Pentapetalae</taxon>
        <taxon>rosids</taxon>
        <taxon>malvids</taxon>
        <taxon>Malvales</taxon>
        <taxon>Malvaceae</taxon>
        <taxon>Malvoideae</taxon>
        <taxon>Hibiscus</taxon>
    </lineage>
</organism>
<accession>A0ABR2P741</accession>
<dbReference type="InterPro" id="IPR046960">
    <property type="entry name" value="PPR_At4g14850-like_plant"/>
</dbReference>
<evidence type="ECO:0000313" key="2">
    <source>
        <dbReference type="Proteomes" id="UP001396334"/>
    </source>
</evidence>
<dbReference type="EMBL" id="JBBPBN010000078">
    <property type="protein sequence ID" value="KAK8984237.1"/>
    <property type="molecule type" value="Genomic_DNA"/>
</dbReference>
<protein>
    <recommendedName>
        <fullName evidence="3">Pentatricopeptide repeat-containing protein</fullName>
    </recommendedName>
</protein>
<name>A0ABR2P741_9ROSI</name>
<dbReference type="PANTHER" id="PTHR47926:SF381">
    <property type="entry name" value="DYW DOMAIN-CONTAINING PROTEIN"/>
    <property type="match status" value="1"/>
</dbReference>
<proteinExistence type="predicted"/>
<comment type="caution">
    <text evidence="1">The sequence shown here is derived from an EMBL/GenBank/DDBJ whole genome shotgun (WGS) entry which is preliminary data.</text>
</comment>